<accession>A0A9D3UFY9</accession>
<feature type="non-terminal residue" evidence="1">
    <location>
        <position position="1"/>
    </location>
</feature>
<gene>
    <name evidence="1" type="ORF">J1N35_041515</name>
</gene>
<organism evidence="1 2">
    <name type="scientific">Gossypium stocksii</name>
    <dbReference type="NCBI Taxonomy" id="47602"/>
    <lineage>
        <taxon>Eukaryota</taxon>
        <taxon>Viridiplantae</taxon>
        <taxon>Streptophyta</taxon>
        <taxon>Embryophyta</taxon>
        <taxon>Tracheophyta</taxon>
        <taxon>Spermatophyta</taxon>
        <taxon>Magnoliopsida</taxon>
        <taxon>eudicotyledons</taxon>
        <taxon>Gunneridae</taxon>
        <taxon>Pentapetalae</taxon>
        <taxon>rosids</taxon>
        <taxon>malvids</taxon>
        <taxon>Malvales</taxon>
        <taxon>Malvaceae</taxon>
        <taxon>Malvoideae</taxon>
        <taxon>Gossypium</taxon>
    </lineage>
</organism>
<keyword evidence="2" id="KW-1185">Reference proteome</keyword>
<comment type="caution">
    <text evidence="1">The sequence shown here is derived from an EMBL/GenBank/DDBJ whole genome shotgun (WGS) entry which is preliminary data.</text>
</comment>
<reference evidence="1 2" key="1">
    <citation type="journal article" date="2021" name="Plant Biotechnol. J.">
        <title>Multi-omics assisted identification of the key and species-specific regulatory components of drought-tolerant mechanisms in Gossypium stocksii.</title>
        <authorList>
            <person name="Yu D."/>
            <person name="Ke L."/>
            <person name="Zhang D."/>
            <person name="Wu Y."/>
            <person name="Sun Y."/>
            <person name="Mei J."/>
            <person name="Sun J."/>
            <person name="Sun Y."/>
        </authorList>
    </citation>
    <scope>NUCLEOTIDE SEQUENCE [LARGE SCALE GENOMIC DNA]</scope>
    <source>
        <strain evidence="2">cv. E1</strain>
        <tissue evidence="1">Leaf</tissue>
    </source>
</reference>
<sequence>AITILSNLFMASVSFSPPSPFIFNRENYHISVVKMKTYLQAYDLREVVNTNVEIAPLRDNATVSQIKHHSDKQAK</sequence>
<dbReference type="Proteomes" id="UP000828251">
    <property type="component" value="Unassembled WGS sequence"/>
</dbReference>
<protein>
    <submittedName>
        <fullName evidence="1">Uncharacterized protein</fullName>
    </submittedName>
</protein>
<dbReference type="AlphaFoldDB" id="A0A9D3UFY9"/>
<proteinExistence type="predicted"/>
<evidence type="ECO:0000313" key="1">
    <source>
        <dbReference type="EMBL" id="KAH1039772.1"/>
    </source>
</evidence>
<dbReference type="EMBL" id="JAIQCV010000012">
    <property type="protein sequence ID" value="KAH1039772.1"/>
    <property type="molecule type" value="Genomic_DNA"/>
</dbReference>
<name>A0A9D3UFY9_9ROSI</name>
<evidence type="ECO:0000313" key="2">
    <source>
        <dbReference type="Proteomes" id="UP000828251"/>
    </source>
</evidence>
<dbReference type="OrthoDB" id="981249at2759"/>